<dbReference type="Pfam" id="PF01494">
    <property type="entry name" value="FAD_binding_3"/>
    <property type="match status" value="1"/>
</dbReference>
<dbReference type="PANTHER" id="PTHR43004">
    <property type="entry name" value="TRK SYSTEM POTASSIUM UPTAKE PROTEIN"/>
    <property type="match status" value="1"/>
</dbReference>
<evidence type="ECO:0000256" key="2">
    <source>
        <dbReference type="ARBA" id="ARBA00022630"/>
    </source>
</evidence>
<dbReference type="EMBL" id="JBHSFS010000006">
    <property type="protein sequence ID" value="MFC4514252.1"/>
    <property type="molecule type" value="Genomic_DNA"/>
</dbReference>
<dbReference type="Proteomes" id="UP001595990">
    <property type="component" value="Unassembled WGS sequence"/>
</dbReference>
<evidence type="ECO:0000259" key="4">
    <source>
        <dbReference type="Pfam" id="PF01494"/>
    </source>
</evidence>
<evidence type="ECO:0000256" key="3">
    <source>
        <dbReference type="ARBA" id="ARBA00022827"/>
    </source>
</evidence>
<reference evidence="6" key="1">
    <citation type="journal article" date="2019" name="Int. J. Syst. Evol. Microbiol.">
        <title>The Global Catalogue of Microorganisms (GCM) 10K type strain sequencing project: providing services to taxonomists for standard genome sequencing and annotation.</title>
        <authorList>
            <consortium name="The Broad Institute Genomics Platform"/>
            <consortium name="The Broad Institute Genome Sequencing Center for Infectious Disease"/>
            <person name="Wu L."/>
            <person name="Ma J."/>
        </authorList>
    </citation>
    <scope>NUCLEOTIDE SEQUENCE [LARGE SCALE GENOMIC DNA]</scope>
    <source>
        <strain evidence="6">CECT 8064</strain>
    </source>
</reference>
<evidence type="ECO:0000313" key="6">
    <source>
        <dbReference type="Proteomes" id="UP001595990"/>
    </source>
</evidence>
<dbReference type="Gene3D" id="3.40.30.120">
    <property type="match status" value="1"/>
</dbReference>
<protein>
    <submittedName>
        <fullName evidence="5">FAD-dependent monooxygenase</fullName>
    </submittedName>
</protein>
<dbReference type="InterPro" id="IPR036188">
    <property type="entry name" value="FAD/NAD-bd_sf"/>
</dbReference>
<dbReference type="SUPFAM" id="SSF51905">
    <property type="entry name" value="FAD/NAD(P)-binding domain"/>
    <property type="match status" value="1"/>
</dbReference>
<dbReference type="InterPro" id="IPR002938">
    <property type="entry name" value="FAD-bd"/>
</dbReference>
<comment type="cofactor">
    <cofactor evidence="1">
        <name>FAD</name>
        <dbReference type="ChEBI" id="CHEBI:57692"/>
    </cofactor>
</comment>
<dbReference type="GO" id="GO:0004497">
    <property type="term" value="F:monooxygenase activity"/>
    <property type="evidence" value="ECO:0007669"/>
    <property type="project" value="UniProtKB-KW"/>
</dbReference>
<dbReference type="RefSeq" id="WP_417922959.1">
    <property type="nucleotide sequence ID" value="NZ_JBHSFS010000006.1"/>
</dbReference>
<dbReference type="Gene3D" id="3.50.50.60">
    <property type="entry name" value="FAD/NAD(P)-binding domain"/>
    <property type="match status" value="1"/>
</dbReference>
<dbReference type="PRINTS" id="PR00420">
    <property type="entry name" value="RNGMNOXGNASE"/>
</dbReference>
<proteinExistence type="predicted"/>
<name>A0ABV9BJT4_9ACTN</name>
<dbReference type="Gene3D" id="3.30.70.2450">
    <property type="match status" value="1"/>
</dbReference>
<organism evidence="5 6">
    <name type="scientific">Streptomyces ehimensis</name>
    <dbReference type="NCBI Taxonomy" id="68195"/>
    <lineage>
        <taxon>Bacteria</taxon>
        <taxon>Bacillati</taxon>
        <taxon>Actinomycetota</taxon>
        <taxon>Actinomycetes</taxon>
        <taxon>Kitasatosporales</taxon>
        <taxon>Streptomycetaceae</taxon>
        <taxon>Streptomyces</taxon>
    </lineage>
</organism>
<accession>A0ABV9BJT4</accession>
<sequence length="477" mass="50718">MDTCTDVIVVGAGPTGLTVANELGLAGVRAVVLERLPERTGQSKALNLQPRTAEMLDMRGWLDPVLDRAVTTLPGGHFAGIPLDYTALDTAYPYQVGIPQARVEEFLEAHLTTYGIPVLRGHELAGLAQDADGVTATVTGPDGTGRRLRAAYLVGADGGRSRVRKELGVGFPGRDGRYSLVVADVVLADDSALPTEWRLPNPDEHDGDVFLIPLGDGVHRFLFAGPEQQKHDKDDPVTDDEVRAALATAKRFRPQLLEVRWASRFTDAARQAEHYVTGRVALAGDAAHVHLPAGGQGMNLGVQDAFNLGWKLAAAVRGRGQGRTPERLLDTYHSERHPVGADVLANTRAQGVMMWPDDDVRALRGILGGVLAMPEANRRIAGMISGIDIRYDMPGAPGHPLLGARLPVRLTAGRGALLGPGGGAAREWAGRVEVGPAPEGVAETVLVRPDGYVCWAGPAGDDASLRAALERWFGPGD</sequence>
<keyword evidence="5" id="KW-0503">Monooxygenase</keyword>
<dbReference type="InterPro" id="IPR050641">
    <property type="entry name" value="RIFMO-like"/>
</dbReference>
<comment type="caution">
    <text evidence="5">The sequence shown here is derived from an EMBL/GenBank/DDBJ whole genome shotgun (WGS) entry which is preliminary data.</text>
</comment>
<keyword evidence="3" id="KW-0274">FAD</keyword>
<dbReference type="PANTHER" id="PTHR43004:SF19">
    <property type="entry name" value="BINDING MONOOXYGENASE, PUTATIVE (JCVI)-RELATED"/>
    <property type="match status" value="1"/>
</dbReference>
<gene>
    <name evidence="5" type="ORF">ACFPEN_15005</name>
</gene>
<keyword evidence="6" id="KW-1185">Reference proteome</keyword>
<dbReference type="Pfam" id="PF21274">
    <property type="entry name" value="Rng_hyd_C"/>
    <property type="match status" value="1"/>
</dbReference>
<evidence type="ECO:0000256" key="1">
    <source>
        <dbReference type="ARBA" id="ARBA00001974"/>
    </source>
</evidence>
<evidence type="ECO:0000313" key="5">
    <source>
        <dbReference type="EMBL" id="MFC4514252.1"/>
    </source>
</evidence>
<keyword evidence="2" id="KW-0285">Flavoprotein</keyword>
<feature type="domain" description="FAD-binding" evidence="4">
    <location>
        <begin position="5"/>
        <end position="346"/>
    </location>
</feature>
<keyword evidence="5" id="KW-0560">Oxidoreductase</keyword>